<dbReference type="Proteomes" id="UP000663760">
    <property type="component" value="Chromosome 7"/>
</dbReference>
<keyword evidence="2" id="KW-1185">Reference proteome</keyword>
<sequence length="24" mass="2850">MRCPKTHIINDINIFNHNLGDRNN</sequence>
<gene>
    <name evidence="1" type="ORF">SI8410_07010745</name>
</gene>
<reference evidence="1" key="1">
    <citation type="submission" date="2020-02" db="EMBL/GenBank/DDBJ databases">
        <authorList>
            <person name="Scholz U."/>
            <person name="Mascher M."/>
            <person name="Fiebig A."/>
        </authorList>
    </citation>
    <scope>NUCLEOTIDE SEQUENCE</scope>
</reference>
<accession>A0A7I8KSX5</accession>
<evidence type="ECO:0000313" key="2">
    <source>
        <dbReference type="Proteomes" id="UP000663760"/>
    </source>
</evidence>
<protein>
    <submittedName>
        <fullName evidence="1">Uncharacterized protein</fullName>
    </submittedName>
</protein>
<dbReference type="AlphaFoldDB" id="A0A7I8KSX5"/>
<organism evidence="1 2">
    <name type="scientific">Spirodela intermedia</name>
    <name type="common">Intermediate duckweed</name>
    <dbReference type="NCBI Taxonomy" id="51605"/>
    <lineage>
        <taxon>Eukaryota</taxon>
        <taxon>Viridiplantae</taxon>
        <taxon>Streptophyta</taxon>
        <taxon>Embryophyta</taxon>
        <taxon>Tracheophyta</taxon>
        <taxon>Spermatophyta</taxon>
        <taxon>Magnoliopsida</taxon>
        <taxon>Liliopsida</taxon>
        <taxon>Araceae</taxon>
        <taxon>Lemnoideae</taxon>
        <taxon>Spirodela</taxon>
    </lineage>
</organism>
<proteinExistence type="predicted"/>
<dbReference type="EMBL" id="LR746270">
    <property type="protein sequence ID" value="CAA7400075.1"/>
    <property type="molecule type" value="Genomic_DNA"/>
</dbReference>
<evidence type="ECO:0000313" key="1">
    <source>
        <dbReference type="EMBL" id="CAA7400075.1"/>
    </source>
</evidence>
<name>A0A7I8KSX5_SPIIN</name>